<comment type="caution">
    <text evidence="2">The sequence shown here is derived from an EMBL/GenBank/DDBJ whole genome shotgun (WGS) entry which is preliminary data.</text>
</comment>
<dbReference type="EMBL" id="BAAALN010000006">
    <property type="protein sequence ID" value="GAA1238736.1"/>
    <property type="molecule type" value="Genomic_DNA"/>
</dbReference>
<feature type="transmembrane region" description="Helical" evidence="1">
    <location>
        <begin position="164"/>
        <end position="186"/>
    </location>
</feature>
<keyword evidence="1" id="KW-0812">Transmembrane</keyword>
<gene>
    <name evidence="2" type="ORF">GCM10009676_24150</name>
</gene>
<evidence type="ECO:0000313" key="3">
    <source>
        <dbReference type="Proteomes" id="UP001500653"/>
    </source>
</evidence>
<accession>A0ABN1WA34</accession>
<reference evidence="2 3" key="1">
    <citation type="journal article" date="2019" name="Int. J. Syst. Evol. Microbiol.">
        <title>The Global Catalogue of Microorganisms (GCM) 10K type strain sequencing project: providing services to taxonomists for standard genome sequencing and annotation.</title>
        <authorList>
            <consortium name="The Broad Institute Genomics Platform"/>
            <consortium name="The Broad Institute Genome Sequencing Center for Infectious Disease"/>
            <person name="Wu L."/>
            <person name="Ma J."/>
        </authorList>
    </citation>
    <scope>NUCLEOTIDE SEQUENCE [LARGE SCALE GENOMIC DNA]</scope>
    <source>
        <strain evidence="2 3">JCM 13023</strain>
    </source>
</reference>
<name>A0ABN1WA34_9PSEU</name>
<feature type="transmembrane region" description="Helical" evidence="1">
    <location>
        <begin position="135"/>
        <end position="158"/>
    </location>
</feature>
<keyword evidence="3" id="KW-1185">Reference proteome</keyword>
<sequence length="215" mass="23414">MEHDATAAEAEFVARLGELRVDLGGTARIDVSDIPRSSWRRCRELAEAHGWEFKAVAPERGVHHWVLARPGTASVDRRDALFITGPSQAELREYPRAREVAEQVWRELGVDPLSQAALNETRAAHNAYRKTTNRFVALAVCSGLALLVVLVTAGRLFGDGGTTALVLGVVCAALLVSTVSGTVGIVRRERARRAAIRPFTHGYERVVAAVLQRGE</sequence>
<protein>
    <submittedName>
        <fullName evidence="2">Uncharacterized protein</fullName>
    </submittedName>
</protein>
<proteinExistence type="predicted"/>
<keyword evidence="1" id="KW-1133">Transmembrane helix</keyword>
<keyword evidence="1" id="KW-0472">Membrane</keyword>
<organism evidence="2 3">
    <name type="scientific">Prauserella halophila</name>
    <dbReference type="NCBI Taxonomy" id="185641"/>
    <lineage>
        <taxon>Bacteria</taxon>
        <taxon>Bacillati</taxon>
        <taxon>Actinomycetota</taxon>
        <taxon>Actinomycetes</taxon>
        <taxon>Pseudonocardiales</taxon>
        <taxon>Pseudonocardiaceae</taxon>
        <taxon>Prauserella</taxon>
    </lineage>
</organism>
<evidence type="ECO:0000256" key="1">
    <source>
        <dbReference type="SAM" id="Phobius"/>
    </source>
</evidence>
<evidence type="ECO:0000313" key="2">
    <source>
        <dbReference type="EMBL" id="GAA1238736.1"/>
    </source>
</evidence>
<dbReference type="RefSeq" id="WP_253862278.1">
    <property type="nucleotide sequence ID" value="NZ_BAAALN010000006.1"/>
</dbReference>
<dbReference type="Proteomes" id="UP001500653">
    <property type="component" value="Unassembled WGS sequence"/>
</dbReference>